<dbReference type="GO" id="GO:0046872">
    <property type="term" value="F:metal ion binding"/>
    <property type="evidence" value="ECO:0007669"/>
    <property type="project" value="UniProtKB-KW"/>
</dbReference>
<dbReference type="Gene3D" id="2.60.120.260">
    <property type="entry name" value="Galactose-binding domain-like"/>
    <property type="match status" value="1"/>
</dbReference>
<protein>
    <submittedName>
        <fullName evidence="6 7">FAD-dependent oxidoreductase</fullName>
    </submittedName>
</protein>
<evidence type="ECO:0000256" key="4">
    <source>
        <dbReference type="ARBA" id="ARBA00023004"/>
    </source>
</evidence>
<evidence type="ECO:0000256" key="1">
    <source>
        <dbReference type="ARBA" id="ARBA00022485"/>
    </source>
</evidence>
<keyword evidence="4" id="KW-0408">Iron</keyword>
<keyword evidence="2" id="KW-0479">Metal-binding</keyword>
<evidence type="ECO:0000313" key="6">
    <source>
        <dbReference type="EMBL" id="TCN59524.1"/>
    </source>
</evidence>
<dbReference type="Proteomes" id="UP000295270">
    <property type="component" value="Unassembled WGS sequence"/>
</dbReference>
<evidence type="ECO:0000256" key="2">
    <source>
        <dbReference type="ARBA" id="ARBA00022723"/>
    </source>
</evidence>
<keyword evidence="1" id="KW-0004">4Fe-4S</keyword>
<organism evidence="7 9">
    <name type="scientific">Flavobacterium circumlabens</name>
    <dbReference type="NCBI Taxonomy" id="2133765"/>
    <lineage>
        <taxon>Bacteria</taxon>
        <taxon>Pseudomonadati</taxon>
        <taxon>Bacteroidota</taxon>
        <taxon>Flavobacteriia</taxon>
        <taxon>Flavobacteriales</taxon>
        <taxon>Flavobacteriaceae</taxon>
        <taxon>Flavobacterium</taxon>
    </lineage>
</organism>
<keyword evidence="5" id="KW-0411">Iron-sulfur</keyword>
<evidence type="ECO:0000313" key="9">
    <source>
        <dbReference type="Proteomes" id="UP000298340"/>
    </source>
</evidence>
<comment type="caution">
    <text evidence="7">The sequence shown here is derived from an EMBL/GenBank/DDBJ whole genome shotgun (WGS) entry which is preliminary data.</text>
</comment>
<proteinExistence type="predicted"/>
<dbReference type="GO" id="GO:0051539">
    <property type="term" value="F:4 iron, 4 sulfur cluster binding"/>
    <property type="evidence" value="ECO:0007669"/>
    <property type="project" value="UniProtKB-KW"/>
</dbReference>
<evidence type="ECO:0000313" key="7">
    <source>
        <dbReference type="EMBL" id="TEB44816.1"/>
    </source>
</evidence>
<keyword evidence="8" id="KW-1185">Reference proteome</keyword>
<dbReference type="GO" id="GO:0016491">
    <property type="term" value="F:oxidoreductase activity"/>
    <property type="evidence" value="ECO:0007669"/>
    <property type="project" value="UniProtKB-KW"/>
</dbReference>
<dbReference type="PANTHER" id="PTHR43498">
    <property type="entry name" value="FERREDOXIN:COB-COM HETERODISULFIDE REDUCTASE SUBUNIT A"/>
    <property type="match status" value="1"/>
</dbReference>
<dbReference type="InterPro" id="IPR039650">
    <property type="entry name" value="HdrA-like"/>
</dbReference>
<dbReference type="OrthoDB" id="9780658at2"/>
<accession>A0A4Y7UEL1</accession>
<evidence type="ECO:0000313" key="8">
    <source>
        <dbReference type="Proteomes" id="UP000295270"/>
    </source>
</evidence>
<gene>
    <name evidence="7" type="ORF">D0809_06365</name>
    <name evidence="6" type="ORF">EV142_102142</name>
</gene>
<dbReference type="InterPro" id="IPR008979">
    <property type="entry name" value="Galactose-bd-like_sf"/>
</dbReference>
<dbReference type="PANTHER" id="PTHR43498:SF1">
    <property type="entry name" value="COB--COM HETERODISULFIDE REDUCTASE IRON-SULFUR SUBUNIT A"/>
    <property type="match status" value="1"/>
</dbReference>
<reference evidence="6 8" key="1">
    <citation type="journal article" date="2015" name="Stand. Genomic Sci.">
        <title>Genomic Encyclopedia of Bacterial and Archaeal Type Strains, Phase III: the genomes of soil and plant-associated and newly described type strains.</title>
        <authorList>
            <person name="Whitman W.B."/>
            <person name="Woyke T."/>
            <person name="Klenk H.P."/>
            <person name="Zhou Y."/>
            <person name="Lilburn T.G."/>
            <person name="Beck B.J."/>
            <person name="De Vos P."/>
            <person name="Vandamme P."/>
            <person name="Eisen J.A."/>
            <person name="Garrity G."/>
            <person name="Hugenholtz P."/>
            <person name="Kyrpides N.C."/>
        </authorList>
    </citation>
    <scope>NUCLEOTIDE SEQUENCE [LARGE SCALE GENOMIC DNA]</scope>
    <source>
        <strain evidence="6 8">P5626</strain>
    </source>
</reference>
<dbReference type="Proteomes" id="UP000298340">
    <property type="component" value="Unassembled WGS sequence"/>
</dbReference>
<name>A0A4Y7UEL1_9FLAO</name>
<reference evidence="7 9" key="2">
    <citation type="journal article" date="2018" name="Syst. Appl. Microbiol.">
        <title>Flavobacterium circumlabens sp. nov. and Flavobacterium cupreum sp. nov., two psychrotrophic species isolated from Antarctic environmental samples.</title>
        <authorList>
            <person name="Kralova S."/>
            <person name="Busse H.J."/>
            <person name="Svec P."/>
            <person name="Maslanova I."/>
            <person name="Stankova E."/>
            <person name="Bartak M."/>
            <person name="Sedlacek I."/>
        </authorList>
    </citation>
    <scope>NUCLEOTIDE SEQUENCE [LARGE SCALE GENOMIC DNA]</scope>
    <source>
        <strain evidence="7 9">CCM 8828</strain>
    </source>
</reference>
<dbReference type="SUPFAM" id="SSF49785">
    <property type="entry name" value="Galactose-binding domain-like"/>
    <property type="match status" value="1"/>
</dbReference>
<dbReference type="SUPFAM" id="SSF51905">
    <property type="entry name" value="FAD/NAD(P)-binding domain"/>
    <property type="match status" value="1"/>
</dbReference>
<dbReference type="EMBL" id="SLWA01000002">
    <property type="protein sequence ID" value="TCN59524.1"/>
    <property type="molecule type" value="Genomic_DNA"/>
</dbReference>
<keyword evidence="3" id="KW-0560">Oxidoreductase</keyword>
<dbReference type="InterPro" id="IPR036188">
    <property type="entry name" value="FAD/NAD-bd_sf"/>
</dbReference>
<reference evidence="6" key="3">
    <citation type="submission" date="2019-03" db="EMBL/GenBank/DDBJ databases">
        <authorList>
            <person name="Whitman W."/>
            <person name="Huntemann M."/>
            <person name="Clum A."/>
            <person name="Pillay M."/>
            <person name="Palaniappan K."/>
            <person name="Varghese N."/>
            <person name="Mikhailova N."/>
            <person name="Stamatis D."/>
            <person name="Reddy T."/>
            <person name="Daum C."/>
            <person name="Shapiro N."/>
            <person name="Ivanova N."/>
            <person name="Kyrpides N."/>
            <person name="Woyke T."/>
        </authorList>
    </citation>
    <scope>NUCLEOTIDE SEQUENCE</scope>
    <source>
        <strain evidence="6">P5626</strain>
    </source>
</reference>
<evidence type="ECO:0000256" key="5">
    <source>
        <dbReference type="ARBA" id="ARBA00023014"/>
    </source>
</evidence>
<evidence type="ECO:0000256" key="3">
    <source>
        <dbReference type="ARBA" id="ARBA00023002"/>
    </source>
</evidence>
<sequence length="762" mass="85538">MQTLKENYELVVIGGGLAGFCAAVAAARLGTKTCIVQNRPVFGGNSSSEIRVTPHGACAFHAYARETGIISELLIAERAVNHEEIFENGWTNSIWDLTLYNLAQSTPNLTIKVNTDVYEVEKEGRIIKAVKGRVQNTETDILFLADTFIDASGDGIVADLAGCEYRIGSESKSEFDEPHAPDVASNDVMGSSIHFKTKYIGKECSYKAPDWAMHYEDAGFFYKQGRPPKQKKGGYWWIEIGVPYNTITDNETIRHELTRHALGVWDWMKNKDPKMKELTKEYALDWVGQVPGKRESRRIMGQYLMTEHDPQNCTVFNDEIAFGGWFIDLHTPGGLLAANSEPASNENYSTFSDYAVKSYAGPYGIPLRSLISKDIDNLMMAGRNVSVTHAALGTVRVMNTTALMGQAAGTAAAIAKQKNIPVTEAPVKIIEEIQQQLLRDGCFLPNYANKDQKDIALMAKITASSEALLFGAGPESKGSHEGLKIWEDQPQYEIEKLENRKGQLIAVGSEKINKIEVCLRNNSDKVQQFFVELKKSEHIWDYSVNKGGILAKAELTIDPGIHWVEWPIGLQNAPVGEFVRLDLLPNPELEWLCAGKIESGHMAMYQISDDKMRRFGNGQTLSFKVDPPQACFGPQNVISGVTRPHRFTNLWKSDPNLPLAQFLQLSWENTKKIKEVELTFPGHLLREYHAYSPFYQDPQCPKDFEILAFKNNKWETVLTVKDNYQRQVKYSFESIETTQLRVQVTATNGDPSAQIYEIRCYE</sequence>
<dbReference type="Pfam" id="PF12831">
    <property type="entry name" value="FAD_oxidored"/>
    <property type="match status" value="1"/>
</dbReference>
<dbReference type="AlphaFoldDB" id="A0A4Y7UEL1"/>
<dbReference type="EMBL" id="QWDN01000002">
    <property type="protein sequence ID" value="TEB44816.1"/>
    <property type="molecule type" value="Genomic_DNA"/>
</dbReference>
<dbReference type="Gene3D" id="3.50.50.60">
    <property type="entry name" value="FAD/NAD(P)-binding domain"/>
    <property type="match status" value="1"/>
</dbReference>
<dbReference type="RefSeq" id="WP_132033374.1">
    <property type="nucleotide sequence ID" value="NZ_QWDN01000002.1"/>
</dbReference>